<comment type="caution">
    <text evidence="2">The sequence shown here is derived from an EMBL/GenBank/DDBJ whole genome shotgun (WGS) entry which is preliminary data.</text>
</comment>
<feature type="region of interest" description="Disordered" evidence="1">
    <location>
        <begin position="69"/>
        <end position="161"/>
    </location>
</feature>
<organism evidence="2 3">
    <name type="scientific">Polarella glacialis</name>
    <name type="common">Dinoflagellate</name>
    <dbReference type="NCBI Taxonomy" id="89957"/>
    <lineage>
        <taxon>Eukaryota</taxon>
        <taxon>Sar</taxon>
        <taxon>Alveolata</taxon>
        <taxon>Dinophyceae</taxon>
        <taxon>Suessiales</taxon>
        <taxon>Suessiaceae</taxon>
        <taxon>Polarella</taxon>
    </lineage>
</organism>
<dbReference type="Proteomes" id="UP000626109">
    <property type="component" value="Unassembled WGS sequence"/>
</dbReference>
<evidence type="ECO:0000313" key="2">
    <source>
        <dbReference type="EMBL" id="CAE8678016.1"/>
    </source>
</evidence>
<reference evidence="2" key="1">
    <citation type="submission" date="2021-02" db="EMBL/GenBank/DDBJ databases">
        <authorList>
            <person name="Dougan E. K."/>
            <person name="Rhodes N."/>
            <person name="Thang M."/>
            <person name="Chan C."/>
        </authorList>
    </citation>
    <scope>NUCLEOTIDE SEQUENCE</scope>
</reference>
<feature type="compositionally biased region" description="Low complexity" evidence="1">
    <location>
        <begin position="69"/>
        <end position="127"/>
    </location>
</feature>
<evidence type="ECO:0000313" key="3">
    <source>
        <dbReference type="Proteomes" id="UP000626109"/>
    </source>
</evidence>
<sequence length="174" mass="18757">MAGPPQTACGLTPTRCCPPRAQRRLRRPPLVVAALCALAWQVEALALRSSLATEQPLGFVPWSGFIGNDKNNNNKNNNNNNNQIHKNNNKNNNNKNNNNNNNNNKRPAATPILSLSPSRPAAAASRCRPGRLLRSIARAAEDGDDSNGGSTKPPTPTEKYLKDPLVQFGFLAAA</sequence>
<dbReference type="AlphaFoldDB" id="A0A813JIB6"/>
<evidence type="ECO:0000256" key="1">
    <source>
        <dbReference type="SAM" id="MobiDB-lite"/>
    </source>
</evidence>
<gene>
    <name evidence="2" type="ORF">PGLA2088_LOCUS20573</name>
</gene>
<protein>
    <submittedName>
        <fullName evidence="2">Uncharacterized protein</fullName>
    </submittedName>
</protein>
<proteinExistence type="predicted"/>
<name>A0A813JIB6_POLGL</name>
<accession>A0A813JIB6</accession>
<feature type="non-terminal residue" evidence="2">
    <location>
        <position position="1"/>
    </location>
</feature>
<dbReference type="EMBL" id="CAJNNW010025650">
    <property type="protein sequence ID" value="CAE8678016.1"/>
    <property type="molecule type" value="Genomic_DNA"/>
</dbReference>